<dbReference type="Proteomes" id="UP000695022">
    <property type="component" value="Unplaced"/>
</dbReference>
<dbReference type="RefSeq" id="XP_014672789.1">
    <property type="nucleotide sequence ID" value="XM_014817303.1"/>
</dbReference>
<evidence type="ECO:0000313" key="2">
    <source>
        <dbReference type="Proteomes" id="UP000695022"/>
    </source>
</evidence>
<protein>
    <submittedName>
        <fullName evidence="3">Uncharacterized protein LOC106813223</fullName>
    </submittedName>
</protein>
<keyword evidence="2" id="KW-1185">Reference proteome</keyword>
<accession>A0ABM1EKR8</accession>
<proteinExistence type="predicted"/>
<evidence type="ECO:0000256" key="1">
    <source>
        <dbReference type="SAM" id="SignalP"/>
    </source>
</evidence>
<feature type="signal peptide" evidence="1">
    <location>
        <begin position="1"/>
        <end position="21"/>
    </location>
</feature>
<dbReference type="GeneID" id="106813223"/>
<reference evidence="3" key="1">
    <citation type="submission" date="2025-08" db="UniProtKB">
        <authorList>
            <consortium name="RefSeq"/>
        </authorList>
    </citation>
    <scope>IDENTIFICATION</scope>
</reference>
<organism evidence="2 3">
    <name type="scientific">Priapulus caudatus</name>
    <name type="common">Priapulid worm</name>
    <dbReference type="NCBI Taxonomy" id="37621"/>
    <lineage>
        <taxon>Eukaryota</taxon>
        <taxon>Metazoa</taxon>
        <taxon>Ecdysozoa</taxon>
        <taxon>Scalidophora</taxon>
        <taxon>Priapulida</taxon>
        <taxon>Priapulimorpha</taxon>
        <taxon>Priapulimorphida</taxon>
        <taxon>Priapulidae</taxon>
        <taxon>Priapulus</taxon>
    </lineage>
</organism>
<evidence type="ECO:0000313" key="3">
    <source>
        <dbReference type="RefSeq" id="XP_014672789.1"/>
    </source>
</evidence>
<gene>
    <name evidence="3" type="primary">LOC106813223</name>
</gene>
<keyword evidence="1" id="KW-0732">Signal</keyword>
<feature type="chain" id="PRO_5046018384" evidence="1">
    <location>
        <begin position="22"/>
        <end position="108"/>
    </location>
</feature>
<name>A0ABM1EKR8_PRICU</name>
<sequence>MRHLTIATIFASILFVQATLSIPSQCISDDFDDLPEYAKSVCLSLQHLYKTFDELAMERLLSGGPAAEKRDLPFLRFGKSGESDRENRTERDAVTMHALWGELTGGKG</sequence>